<evidence type="ECO:0000313" key="1">
    <source>
        <dbReference type="EMBL" id="KFX40797.1"/>
    </source>
</evidence>
<dbReference type="HOGENOM" id="CLU_1489951_0_0_1"/>
<accession>A0A093UKJ6</accession>
<gene>
    <name evidence="1" type="ORF">GQ26_0980010</name>
</gene>
<name>A0A093UKJ6_TALMA</name>
<sequence length="181" mass="18817">MIRRSCTPGAGPTLKPTVSYWENQQPGACETTSCGGSCSPGTIEITTVTCPSGGKKPQKLCCPIASAPDPSTCTWRGGPGLCNGQCHGGEVALASSKDGGNGHCSDGRQFYCCPIPEVADGAGINCGWKDKCSDDQTILTFAGTFLEDIAPIAGLAAVLLRKGRGNELERLLLGWNDRQVP</sequence>
<dbReference type="EMBL" id="JPOX01000098">
    <property type="protein sequence ID" value="KFX40797.1"/>
    <property type="molecule type" value="Genomic_DNA"/>
</dbReference>
<reference evidence="1" key="1">
    <citation type="journal article" date="2014" name="PLoS Genet.">
        <title>Signature Gene Expression Reveals Novel Clues to the Molecular Mechanisms of Dimorphic Transition in Penicillium marneffei.</title>
        <authorList>
            <person name="Yang E."/>
            <person name="Wang G."/>
            <person name="Cai J."/>
            <person name="Woo P.C."/>
            <person name="Lau S.K."/>
            <person name="Yuen K.-Y."/>
            <person name="Chow W.-N."/>
            <person name="Lin X."/>
        </authorList>
    </citation>
    <scope>NUCLEOTIDE SEQUENCE [LARGE SCALE GENOMIC DNA]</scope>
    <source>
        <strain evidence="1">PM1</strain>
    </source>
</reference>
<comment type="caution">
    <text evidence="1">The sequence shown here is derived from an EMBL/GenBank/DDBJ whole genome shotgun (WGS) entry which is preliminary data.</text>
</comment>
<organism evidence="1">
    <name type="scientific">Talaromyces marneffei PM1</name>
    <dbReference type="NCBI Taxonomy" id="1077442"/>
    <lineage>
        <taxon>Eukaryota</taxon>
        <taxon>Fungi</taxon>
        <taxon>Dikarya</taxon>
        <taxon>Ascomycota</taxon>
        <taxon>Pezizomycotina</taxon>
        <taxon>Eurotiomycetes</taxon>
        <taxon>Eurotiomycetidae</taxon>
        <taxon>Eurotiales</taxon>
        <taxon>Trichocomaceae</taxon>
        <taxon>Talaromyces</taxon>
        <taxon>Talaromyces sect. Talaromyces</taxon>
    </lineage>
</organism>
<proteinExistence type="predicted"/>
<protein>
    <submittedName>
        <fullName evidence="1">Uncharacterized protein</fullName>
    </submittedName>
</protein>
<dbReference type="AlphaFoldDB" id="A0A093UKJ6"/>